<dbReference type="Proteomes" id="UP000749559">
    <property type="component" value="Unassembled WGS sequence"/>
</dbReference>
<dbReference type="AlphaFoldDB" id="A0A8J1TAQ0"/>
<gene>
    <name evidence="2" type="ORF">OFUS_LOCUS23836</name>
</gene>
<proteinExistence type="predicted"/>
<protein>
    <submittedName>
        <fullName evidence="2">Uncharacterized protein</fullName>
    </submittedName>
</protein>
<evidence type="ECO:0000256" key="1">
    <source>
        <dbReference type="SAM" id="MobiDB-lite"/>
    </source>
</evidence>
<evidence type="ECO:0000313" key="2">
    <source>
        <dbReference type="EMBL" id="CAH1799872.1"/>
    </source>
</evidence>
<reference evidence="2" key="1">
    <citation type="submission" date="2022-03" db="EMBL/GenBank/DDBJ databases">
        <authorList>
            <person name="Martin C."/>
        </authorList>
    </citation>
    <scope>NUCLEOTIDE SEQUENCE</scope>
</reference>
<feature type="compositionally biased region" description="Low complexity" evidence="1">
    <location>
        <begin position="28"/>
        <end position="44"/>
    </location>
</feature>
<feature type="region of interest" description="Disordered" evidence="1">
    <location>
        <begin position="1"/>
        <end position="49"/>
    </location>
</feature>
<accession>A0A8J1TAQ0</accession>
<dbReference type="EMBL" id="CAIIXF020000011">
    <property type="protein sequence ID" value="CAH1799872.1"/>
    <property type="molecule type" value="Genomic_DNA"/>
</dbReference>
<organism evidence="2 3">
    <name type="scientific">Owenia fusiformis</name>
    <name type="common">Polychaete worm</name>
    <dbReference type="NCBI Taxonomy" id="6347"/>
    <lineage>
        <taxon>Eukaryota</taxon>
        <taxon>Metazoa</taxon>
        <taxon>Spiralia</taxon>
        <taxon>Lophotrochozoa</taxon>
        <taxon>Annelida</taxon>
        <taxon>Polychaeta</taxon>
        <taxon>Sedentaria</taxon>
        <taxon>Canalipalpata</taxon>
        <taxon>Sabellida</taxon>
        <taxon>Oweniida</taxon>
        <taxon>Oweniidae</taxon>
        <taxon>Owenia</taxon>
    </lineage>
</organism>
<keyword evidence="3" id="KW-1185">Reference proteome</keyword>
<evidence type="ECO:0000313" key="3">
    <source>
        <dbReference type="Proteomes" id="UP000749559"/>
    </source>
</evidence>
<feature type="compositionally biased region" description="Polar residues" evidence="1">
    <location>
        <begin position="1"/>
        <end position="22"/>
    </location>
</feature>
<dbReference type="Gene3D" id="1.10.1410.40">
    <property type="match status" value="1"/>
</dbReference>
<sequence length="497" mass="55846">MGQKGSKSTPPQNRNVQHQRGNTGYPKQPTQPAQQPGNPAQQSAGTPYSYRNNFDSTLTKICEEIRGRMDNGLTAVDNKYAEGAFEVVQCFLIGLLKRQKGQYGSGIGISKSGSFYEGMTWGDSYTFKYIIGLEDVGKAIVKLQNAPEPGFVDIDLETGNSAGGSMQNIINALTKSTADEASGAFWKDVEMVVNNLQLPQGWVPRVDTLLKSSFIIDGASVSLLYTVKLPQCPKPAPITINLTIGIPLPARHFPTQIDILQRMPRDHPMYDMIVDILRSSEIFVLVENKKLKLYLASVVTSIFQRMPHLIKSAYLTLRAFRDKQATSVFSMGKLPRYATSSYILKTLFLHELITNPDGNYWSLAKGIEPNPPHTRDFMADRLMSLLLRWSKALKSVNLANVFISSANVLSPTEDYEDDDDFLDGQLHQVFKSSVPDIYNTVNESQRRMDQLQERNEYRVPANNGFNQTSTVVQWMFLDENFRKGRTFQYTHAKLTVQ</sequence>
<comment type="caution">
    <text evidence="2">The sequence shown here is derived from an EMBL/GenBank/DDBJ whole genome shotgun (WGS) entry which is preliminary data.</text>
</comment>
<name>A0A8J1TAQ0_OWEFU</name>